<dbReference type="Pfam" id="PF03963">
    <property type="entry name" value="FlgD"/>
    <property type="match status" value="1"/>
</dbReference>
<organism evidence="8 9">
    <name type="scientific">Roseovarius spongiae</name>
    <dbReference type="NCBI Taxonomy" id="2320272"/>
    <lineage>
        <taxon>Bacteria</taxon>
        <taxon>Pseudomonadati</taxon>
        <taxon>Pseudomonadota</taxon>
        <taxon>Alphaproteobacteria</taxon>
        <taxon>Rhodobacterales</taxon>
        <taxon>Roseobacteraceae</taxon>
        <taxon>Roseovarius</taxon>
    </lineage>
</organism>
<evidence type="ECO:0000256" key="5">
    <source>
        <dbReference type="RuleBase" id="RU362076"/>
    </source>
</evidence>
<comment type="similarity">
    <text evidence="1 5">Belongs to the FlgD family.</text>
</comment>
<keyword evidence="3 5" id="KW-1005">Bacterial flagellum biogenesis</keyword>
<dbReference type="RefSeq" id="WP_121168670.1">
    <property type="nucleotide sequence ID" value="NZ_RAPE01000005.1"/>
</dbReference>
<evidence type="ECO:0000256" key="1">
    <source>
        <dbReference type="ARBA" id="ARBA00010577"/>
    </source>
</evidence>
<evidence type="ECO:0000256" key="4">
    <source>
        <dbReference type="ARBA" id="ARBA00024746"/>
    </source>
</evidence>
<evidence type="ECO:0000256" key="2">
    <source>
        <dbReference type="ARBA" id="ARBA00016013"/>
    </source>
</evidence>
<feature type="domain" description="FlgD/Vpr Ig-like" evidence="7">
    <location>
        <begin position="107"/>
        <end position="172"/>
    </location>
</feature>
<dbReference type="OrthoDB" id="9785233at2"/>
<reference evidence="8 9" key="1">
    <citation type="submission" date="2018-09" db="EMBL/GenBank/DDBJ databases">
        <title>Roseovarius spongiae sp. nov., isolated from a marine sponge.</title>
        <authorList>
            <person name="Zhuang L."/>
            <person name="Luo L."/>
        </authorList>
    </citation>
    <scope>NUCLEOTIDE SEQUENCE [LARGE SCALE GENOMIC DNA]</scope>
    <source>
        <strain evidence="8 9">HN-E21</strain>
    </source>
</reference>
<comment type="function">
    <text evidence="4 5">Required for flagellar hook formation. May act as a scaffolding protein.</text>
</comment>
<accession>A0A3A8B7X2</accession>
<keyword evidence="8" id="KW-0969">Cilium</keyword>
<keyword evidence="9" id="KW-1185">Reference proteome</keyword>
<sequence length="224" mass="23479">MEINTSQTPRPASEPRPQSPAAATDALSSDFETFLKMLTVQMENQDPLNPVDSSDFASQLAAFSAVEQQVRTNELLGGLSEQMGLMGFGQLQGWVGMVARAEMPIAFDGAPVALRYTTEADSDLAQLVVRNEAGAIVHQQAVPPGGGDMTWNGRDDTGAALPDGTYSLSVDSFRGESLLGSTPVKSQAKIVEARLAGGSTILVMEGGHEMPAASVDALLRADAA</sequence>
<evidence type="ECO:0000313" key="9">
    <source>
        <dbReference type="Proteomes" id="UP000281128"/>
    </source>
</evidence>
<dbReference type="AlphaFoldDB" id="A0A3A8B7X2"/>
<gene>
    <name evidence="8" type="primary">flgD</name>
    <name evidence="8" type="ORF">D6850_16290</name>
</gene>
<dbReference type="EMBL" id="RAPE01000005">
    <property type="protein sequence ID" value="RKF13057.1"/>
    <property type="molecule type" value="Genomic_DNA"/>
</dbReference>
<evidence type="ECO:0000256" key="6">
    <source>
        <dbReference type="SAM" id="MobiDB-lite"/>
    </source>
</evidence>
<dbReference type="Pfam" id="PF13860">
    <property type="entry name" value="FlgD_ig"/>
    <property type="match status" value="1"/>
</dbReference>
<dbReference type="Gene3D" id="2.60.40.4070">
    <property type="match status" value="1"/>
</dbReference>
<dbReference type="InterPro" id="IPR005648">
    <property type="entry name" value="FlgD"/>
</dbReference>
<evidence type="ECO:0000259" key="7">
    <source>
        <dbReference type="Pfam" id="PF13860"/>
    </source>
</evidence>
<proteinExistence type="inferred from homology"/>
<feature type="region of interest" description="Disordered" evidence="6">
    <location>
        <begin position="1"/>
        <end position="25"/>
    </location>
</feature>
<evidence type="ECO:0000313" key="8">
    <source>
        <dbReference type="EMBL" id="RKF13057.1"/>
    </source>
</evidence>
<dbReference type="GO" id="GO:0044781">
    <property type="term" value="P:bacterial-type flagellum organization"/>
    <property type="evidence" value="ECO:0007669"/>
    <property type="project" value="UniProtKB-UniRule"/>
</dbReference>
<dbReference type="Proteomes" id="UP000281128">
    <property type="component" value="Unassembled WGS sequence"/>
</dbReference>
<keyword evidence="8" id="KW-0966">Cell projection</keyword>
<protein>
    <recommendedName>
        <fullName evidence="2 5">Basal-body rod modification protein FlgD</fullName>
    </recommendedName>
</protein>
<dbReference type="InterPro" id="IPR025965">
    <property type="entry name" value="FlgD/Vpr_Ig-like"/>
</dbReference>
<feature type="compositionally biased region" description="Polar residues" evidence="6">
    <location>
        <begin position="1"/>
        <end position="10"/>
    </location>
</feature>
<comment type="caution">
    <text evidence="8">The sequence shown here is derived from an EMBL/GenBank/DDBJ whole genome shotgun (WGS) entry which is preliminary data.</text>
</comment>
<keyword evidence="8" id="KW-0282">Flagellum</keyword>
<evidence type="ECO:0000256" key="3">
    <source>
        <dbReference type="ARBA" id="ARBA00022795"/>
    </source>
</evidence>
<name>A0A3A8B7X2_9RHOB</name>
<dbReference type="NCBIfam" id="NF009453">
    <property type="entry name" value="PRK12813.1"/>
    <property type="match status" value="1"/>
</dbReference>